<organism evidence="4 5">
    <name type="scientific">Actinomadura sediminis</name>
    <dbReference type="NCBI Taxonomy" id="1038904"/>
    <lineage>
        <taxon>Bacteria</taxon>
        <taxon>Bacillati</taxon>
        <taxon>Actinomycetota</taxon>
        <taxon>Actinomycetes</taxon>
        <taxon>Streptosporangiales</taxon>
        <taxon>Thermomonosporaceae</taxon>
        <taxon>Actinomadura</taxon>
    </lineage>
</organism>
<feature type="domain" description="N-acetyltransferase" evidence="3">
    <location>
        <begin position="4"/>
        <end position="147"/>
    </location>
</feature>
<dbReference type="InterPro" id="IPR000182">
    <property type="entry name" value="GNAT_dom"/>
</dbReference>
<evidence type="ECO:0000313" key="5">
    <source>
        <dbReference type="Proteomes" id="UP001596972"/>
    </source>
</evidence>
<dbReference type="InterPro" id="IPR050832">
    <property type="entry name" value="Bact_Acetyltransf"/>
</dbReference>
<gene>
    <name evidence="4" type="ORF">ACFQ11_01455</name>
</gene>
<dbReference type="RefSeq" id="WP_378295855.1">
    <property type="nucleotide sequence ID" value="NZ_JBHTJA010000001.1"/>
</dbReference>
<dbReference type="CDD" id="cd04301">
    <property type="entry name" value="NAT_SF"/>
    <property type="match status" value="1"/>
</dbReference>
<proteinExistence type="predicted"/>
<dbReference type="PANTHER" id="PTHR43877">
    <property type="entry name" value="AMINOALKYLPHOSPHONATE N-ACETYLTRANSFERASE-RELATED-RELATED"/>
    <property type="match status" value="1"/>
</dbReference>
<name>A0ABW3EH18_9ACTN</name>
<dbReference type="Gene3D" id="3.40.630.30">
    <property type="match status" value="1"/>
</dbReference>
<comment type="caution">
    <text evidence="4">The sequence shown here is derived from an EMBL/GenBank/DDBJ whole genome shotgun (WGS) entry which is preliminary data.</text>
</comment>
<keyword evidence="5" id="KW-1185">Reference proteome</keyword>
<dbReference type="GO" id="GO:0016746">
    <property type="term" value="F:acyltransferase activity"/>
    <property type="evidence" value="ECO:0007669"/>
    <property type="project" value="UniProtKB-KW"/>
</dbReference>
<dbReference type="Pfam" id="PF13508">
    <property type="entry name" value="Acetyltransf_7"/>
    <property type="match status" value="1"/>
</dbReference>
<dbReference type="Proteomes" id="UP001596972">
    <property type="component" value="Unassembled WGS sequence"/>
</dbReference>
<sequence>MRAVDVRPFHPGDARHVAGIVRRCLHAVNGRDYPADVIDRMCARFTAERFVALSARRRIYVADDGRVLGTVSRDGNRVHSLFVDPGANGRGIGRRLLRHVEALAAREGHDHMETAPTITAHAFYLRLGYRDAESGPDHLLRKPLPAPEPPAYP</sequence>
<evidence type="ECO:0000313" key="4">
    <source>
        <dbReference type="EMBL" id="MFD0899060.1"/>
    </source>
</evidence>
<dbReference type="InterPro" id="IPR016181">
    <property type="entry name" value="Acyl_CoA_acyltransferase"/>
</dbReference>
<accession>A0ABW3EH18</accession>
<evidence type="ECO:0000256" key="1">
    <source>
        <dbReference type="ARBA" id="ARBA00022679"/>
    </source>
</evidence>
<dbReference type="EMBL" id="JBHTJA010000001">
    <property type="protein sequence ID" value="MFD0899060.1"/>
    <property type="molecule type" value="Genomic_DNA"/>
</dbReference>
<dbReference type="EC" id="2.3.-.-" evidence="4"/>
<dbReference type="PROSITE" id="PS51186">
    <property type="entry name" value="GNAT"/>
    <property type="match status" value="1"/>
</dbReference>
<reference evidence="5" key="1">
    <citation type="journal article" date="2019" name="Int. J. Syst. Evol. Microbiol.">
        <title>The Global Catalogue of Microorganisms (GCM) 10K type strain sequencing project: providing services to taxonomists for standard genome sequencing and annotation.</title>
        <authorList>
            <consortium name="The Broad Institute Genomics Platform"/>
            <consortium name="The Broad Institute Genome Sequencing Center for Infectious Disease"/>
            <person name="Wu L."/>
            <person name="Ma J."/>
        </authorList>
    </citation>
    <scope>NUCLEOTIDE SEQUENCE [LARGE SCALE GENOMIC DNA]</scope>
    <source>
        <strain evidence="5">JCM 31202</strain>
    </source>
</reference>
<keyword evidence="1 4" id="KW-0808">Transferase</keyword>
<evidence type="ECO:0000259" key="3">
    <source>
        <dbReference type="PROSITE" id="PS51186"/>
    </source>
</evidence>
<keyword evidence="2 4" id="KW-0012">Acyltransferase</keyword>
<dbReference type="SUPFAM" id="SSF55729">
    <property type="entry name" value="Acyl-CoA N-acyltransferases (Nat)"/>
    <property type="match status" value="1"/>
</dbReference>
<evidence type="ECO:0000256" key="2">
    <source>
        <dbReference type="ARBA" id="ARBA00023315"/>
    </source>
</evidence>
<protein>
    <submittedName>
        <fullName evidence="4">GNAT family N-acetyltransferase</fullName>
        <ecNumber evidence="4">2.3.-.-</ecNumber>
    </submittedName>
</protein>